<comment type="caution">
    <text evidence="2">The sequence shown here is derived from an EMBL/GenBank/DDBJ whole genome shotgun (WGS) entry which is preliminary data.</text>
</comment>
<proteinExistence type="predicted"/>
<feature type="region of interest" description="Disordered" evidence="1">
    <location>
        <begin position="19"/>
        <end position="38"/>
    </location>
</feature>
<dbReference type="Proteomes" id="UP001567538">
    <property type="component" value="Unassembled WGS sequence"/>
</dbReference>
<protein>
    <submittedName>
        <fullName evidence="2">Uncharacterized protein</fullName>
    </submittedName>
</protein>
<organism evidence="2 3">
    <name type="scientific">Salvia divinorum</name>
    <name type="common">Maria pastora</name>
    <name type="synonym">Diviner's sage</name>
    <dbReference type="NCBI Taxonomy" id="28513"/>
    <lineage>
        <taxon>Eukaryota</taxon>
        <taxon>Viridiplantae</taxon>
        <taxon>Streptophyta</taxon>
        <taxon>Embryophyta</taxon>
        <taxon>Tracheophyta</taxon>
        <taxon>Spermatophyta</taxon>
        <taxon>Magnoliopsida</taxon>
        <taxon>eudicotyledons</taxon>
        <taxon>Gunneridae</taxon>
        <taxon>Pentapetalae</taxon>
        <taxon>asterids</taxon>
        <taxon>lamiids</taxon>
        <taxon>Lamiales</taxon>
        <taxon>Lamiaceae</taxon>
        <taxon>Nepetoideae</taxon>
        <taxon>Mentheae</taxon>
        <taxon>Salviinae</taxon>
        <taxon>Salvia</taxon>
        <taxon>Salvia subgen. Calosphace</taxon>
    </lineage>
</organism>
<dbReference type="EMBL" id="JBEAFC010000008">
    <property type="protein sequence ID" value="KAL1542682.1"/>
    <property type="molecule type" value="Genomic_DNA"/>
</dbReference>
<dbReference type="PANTHER" id="PTHR35726:SF4">
    <property type="entry name" value="GLUTAMIC ACID-RICH PROTEIN-LIKE"/>
    <property type="match status" value="1"/>
</dbReference>
<dbReference type="PANTHER" id="PTHR35726">
    <property type="entry name" value="GLUTAMIC ACID-RICH PROTEIN-LIKE"/>
    <property type="match status" value="1"/>
</dbReference>
<keyword evidence="3" id="KW-1185">Reference proteome</keyword>
<name>A0ABD1GEY5_SALDI</name>
<evidence type="ECO:0000313" key="3">
    <source>
        <dbReference type="Proteomes" id="UP001567538"/>
    </source>
</evidence>
<evidence type="ECO:0000256" key="1">
    <source>
        <dbReference type="SAM" id="MobiDB-lite"/>
    </source>
</evidence>
<evidence type="ECO:0000313" key="2">
    <source>
        <dbReference type="EMBL" id="KAL1542682.1"/>
    </source>
</evidence>
<feature type="compositionally biased region" description="Acidic residues" evidence="1">
    <location>
        <begin position="21"/>
        <end position="38"/>
    </location>
</feature>
<accession>A0ABD1GEY5</accession>
<gene>
    <name evidence="2" type="ORF">AAHA92_19738</name>
</gene>
<dbReference type="AlphaFoldDB" id="A0ABD1GEY5"/>
<reference evidence="2 3" key="1">
    <citation type="submission" date="2024-06" db="EMBL/GenBank/DDBJ databases">
        <title>A chromosome level genome sequence of Diviner's sage (Salvia divinorum).</title>
        <authorList>
            <person name="Ford S.A."/>
            <person name="Ro D.-K."/>
            <person name="Ness R.W."/>
            <person name="Phillips M.A."/>
        </authorList>
    </citation>
    <scope>NUCLEOTIDE SEQUENCE [LARGE SCALE GENOMIC DNA]</scope>
    <source>
        <strain evidence="2">SAF-2024a</strain>
        <tissue evidence="2">Leaf</tissue>
    </source>
</reference>
<sequence length="115" mass="12600">MEEGRMMVFDASAYMLFEATGDSEEQDSGAAAAEEEDDARSCSCSSSARLYEAVDGGEDTRSAQFDCFGEEEEDDGEEDGVVDQCRRSEAVEGCEGSMRNEREGDRLFWEACLAS</sequence>